<dbReference type="Proteomes" id="UP001159363">
    <property type="component" value="Chromosome 4"/>
</dbReference>
<accession>A0ABQ9HIW6</accession>
<proteinExistence type="predicted"/>
<organism evidence="1 2">
    <name type="scientific">Dryococelus australis</name>
    <dbReference type="NCBI Taxonomy" id="614101"/>
    <lineage>
        <taxon>Eukaryota</taxon>
        <taxon>Metazoa</taxon>
        <taxon>Ecdysozoa</taxon>
        <taxon>Arthropoda</taxon>
        <taxon>Hexapoda</taxon>
        <taxon>Insecta</taxon>
        <taxon>Pterygota</taxon>
        <taxon>Neoptera</taxon>
        <taxon>Polyneoptera</taxon>
        <taxon>Phasmatodea</taxon>
        <taxon>Verophasmatodea</taxon>
        <taxon>Anareolatae</taxon>
        <taxon>Phasmatidae</taxon>
        <taxon>Eurycanthinae</taxon>
        <taxon>Dryococelus</taxon>
    </lineage>
</organism>
<gene>
    <name evidence="1" type="ORF">PR048_015997</name>
</gene>
<comment type="caution">
    <text evidence="1">The sequence shown here is derived from an EMBL/GenBank/DDBJ whole genome shotgun (WGS) entry which is preliminary data.</text>
</comment>
<dbReference type="EMBL" id="JARBHB010000005">
    <property type="protein sequence ID" value="KAJ8884140.1"/>
    <property type="molecule type" value="Genomic_DNA"/>
</dbReference>
<sequence>MRVLLSAEKIDFFADLLLKVGSSHRTMEELISIMITSANFVTYQRAINDLILSNIDAPKQAYYSRHSARSRPSRALSNRIYQFFATSLTPPPPPNHHHFPQAGVQILTGCGTEETVLIPWLPLIPTDLPFQLRVALSRVTSRLNLFVLSPPRKALNIVYKEIL</sequence>
<evidence type="ECO:0000313" key="1">
    <source>
        <dbReference type="EMBL" id="KAJ8884140.1"/>
    </source>
</evidence>
<keyword evidence="2" id="KW-1185">Reference proteome</keyword>
<evidence type="ECO:0000313" key="2">
    <source>
        <dbReference type="Proteomes" id="UP001159363"/>
    </source>
</evidence>
<name>A0ABQ9HIW6_9NEOP</name>
<protein>
    <submittedName>
        <fullName evidence="1">Uncharacterized protein</fullName>
    </submittedName>
</protein>
<reference evidence="1 2" key="1">
    <citation type="submission" date="2023-02" db="EMBL/GenBank/DDBJ databases">
        <title>LHISI_Scaffold_Assembly.</title>
        <authorList>
            <person name="Stuart O.P."/>
            <person name="Cleave R."/>
            <person name="Magrath M.J.L."/>
            <person name="Mikheyev A.S."/>
        </authorList>
    </citation>
    <scope>NUCLEOTIDE SEQUENCE [LARGE SCALE GENOMIC DNA]</scope>
    <source>
        <strain evidence="1">Daus_M_001</strain>
        <tissue evidence="1">Leg muscle</tissue>
    </source>
</reference>